<protein>
    <submittedName>
        <fullName evidence="1">Uncharacterized protein</fullName>
    </submittedName>
</protein>
<comment type="caution">
    <text evidence="1">The sequence shown here is derived from an EMBL/GenBank/DDBJ whole genome shotgun (WGS) entry which is preliminary data.</text>
</comment>
<dbReference type="Proteomes" id="UP000324222">
    <property type="component" value="Unassembled WGS sequence"/>
</dbReference>
<evidence type="ECO:0000313" key="2">
    <source>
        <dbReference type="Proteomes" id="UP000324222"/>
    </source>
</evidence>
<accession>A0A5B7CP44</accession>
<evidence type="ECO:0000313" key="1">
    <source>
        <dbReference type="EMBL" id="MPC11250.1"/>
    </source>
</evidence>
<name>A0A5B7CP44_PORTR</name>
<sequence>MGEKMCTFPSTFPSLLPACHCGLCLAGGGAWAQQQVRQSPPCSEINYGKVDSTEPAKLLPRTICVQQG</sequence>
<gene>
    <name evidence="1" type="ORF">E2C01_003912</name>
</gene>
<organism evidence="1 2">
    <name type="scientific">Portunus trituberculatus</name>
    <name type="common">Swimming crab</name>
    <name type="synonym">Neptunus trituberculatus</name>
    <dbReference type="NCBI Taxonomy" id="210409"/>
    <lineage>
        <taxon>Eukaryota</taxon>
        <taxon>Metazoa</taxon>
        <taxon>Ecdysozoa</taxon>
        <taxon>Arthropoda</taxon>
        <taxon>Crustacea</taxon>
        <taxon>Multicrustacea</taxon>
        <taxon>Malacostraca</taxon>
        <taxon>Eumalacostraca</taxon>
        <taxon>Eucarida</taxon>
        <taxon>Decapoda</taxon>
        <taxon>Pleocyemata</taxon>
        <taxon>Brachyura</taxon>
        <taxon>Eubrachyura</taxon>
        <taxon>Portunoidea</taxon>
        <taxon>Portunidae</taxon>
        <taxon>Portuninae</taxon>
        <taxon>Portunus</taxon>
    </lineage>
</organism>
<proteinExistence type="predicted"/>
<keyword evidence="2" id="KW-1185">Reference proteome</keyword>
<dbReference type="EMBL" id="VSRR010000153">
    <property type="protein sequence ID" value="MPC11250.1"/>
    <property type="molecule type" value="Genomic_DNA"/>
</dbReference>
<dbReference type="AlphaFoldDB" id="A0A5B7CP44"/>
<reference evidence="1 2" key="1">
    <citation type="submission" date="2019-05" db="EMBL/GenBank/DDBJ databases">
        <title>Another draft genome of Portunus trituberculatus and its Hox gene families provides insights of decapod evolution.</title>
        <authorList>
            <person name="Jeong J.-H."/>
            <person name="Song I."/>
            <person name="Kim S."/>
            <person name="Choi T."/>
            <person name="Kim D."/>
            <person name="Ryu S."/>
            <person name="Kim W."/>
        </authorList>
    </citation>
    <scope>NUCLEOTIDE SEQUENCE [LARGE SCALE GENOMIC DNA]</scope>
    <source>
        <tissue evidence="1">Muscle</tissue>
    </source>
</reference>